<proteinExistence type="predicted"/>
<comment type="caution">
    <text evidence="1">The sequence shown here is derived from an EMBL/GenBank/DDBJ whole genome shotgun (WGS) entry which is preliminary data.</text>
</comment>
<keyword evidence="2" id="KW-1185">Reference proteome</keyword>
<organism evidence="1 2">
    <name type="scientific">Camellia lanceoleosa</name>
    <dbReference type="NCBI Taxonomy" id="1840588"/>
    <lineage>
        <taxon>Eukaryota</taxon>
        <taxon>Viridiplantae</taxon>
        <taxon>Streptophyta</taxon>
        <taxon>Embryophyta</taxon>
        <taxon>Tracheophyta</taxon>
        <taxon>Spermatophyta</taxon>
        <taxon>Magnoliopsida</taxon>
        <taxon>eudicotyledons</taxon>
        <taxon>Gunneridae</taxon>
        <taxon>Pentapetalae</taxon>
        <taxon>asterids</taxon>
        <taxon>Ericales</taxon>
        <taxon>Theaceae</taxon>
        <taxon>Camellia</taxon>
    </lineage>
</organism>
<reference evidence="1 2" key="1">
    <citation type="journal article" date="2022" name="Plant J.">
        <title>Chromosome-level genome of Camellia lanceoleosa provides a valuable resource for understanding genome evolution and self-incompatibility.</title>
        <authorList>
            <person name="Gong W."/>
            <person name="Xiao S."/>
            <person name="Wang L."/>
            <person name="Liao Z."/>
            <person name="Chang Y."/>
            <person name="Mo W."/>
            <person name="Hu G."/>
            <person name="Li W."/>
            <person name="Zhao G."/>
            <person name="Zhu H."/>
            <person name="Hu X."/>
            <person name="Ji K."/>
            <person name="Xiang X."/>
            <person name="Song Q."/>
            <person name="Yuan D."/>
            <person name="Jin S."/>
            <person name="Zhang L."/>
        </authorList>
    </citation>
    <scope>NUCLEOTIDE SEQUENCE [LARGE SCALE GENOMIC DNA]</scope>
    <source>
        <strain evidence="1">SQ_2022a</strain>
    </source>
</reference>
<protein>
    <submittedName>
        <fullName evidence="1">Uncharacterized protein</fullName>
    </submittedName>
</protein>
<dbReference type="Proteomes" id="UP001060215">
    <property type="component" value="Chromosome 13"/>
</dbReference>
<gene>
    <name evidence="1" type="ORF">LOK49_LG12G00385</name>
</gene>
<accession>A0ACC0FS95</accession>
<evidence type="ECO:0000313" key="2">
    <source>
        <dbReference type="Proteomes" id="UP001060215"/>
    </source>
</evidence>
<evidence type="ECO:0000313" key="1">
    <source>
        <dbReference type="EMBL" id="KAI7991503.1"/>
    </source>
</evidence>
<name>A0ACC0FS95_9ERIC</name>
<sequence length="421" mass="46261">MAMAVWNSWKSQFPSSIILLCFPFFTLYCFPLHATALSFNFTKIDQPLQNIEVLANPPAYINNEGIQVTPNDLGNNRSERAGRATYKDPLHLWDKASGNLTDFNTYFSFVIDSQRTDNYGDGLTFFLVSNDSTPNITPGRAIGLPVDPQTFEPTSPFVAVEFDTYPNEGWDPVYTYPATHVGININSINSSATAKWYNNISYGIQNEAWINYNSSSKNLSVIFTGSINNQRIESNLSYLVDLREHLPEWVTIGFSASTGASFETNNVKSWAFNSTLQIDVPTDPDPNPTPAPNTVTSTPGKKIGAKTKKALVVGWIVGSLVLVGGLALVGFVMWKKSRAKEEDEFAIELSMNNEFEAAKMPVPTYFAPPMNASSLVSLTYGRTTISDSSQVHSSSYSYNTDSSKFTSSSAASSPSASLLYT</sequence>
<dbReference type="EMBL" id="CM045770">
    <property type="protein sequence ID" value="KAI7991503.1"/>
    <property type="molecule type" value="Genomic_DNA"/>
</dbReference>